<evidence type="ECO:0000256" key="1">
    <source>
        <dbReference type="SAM" id="MobiDB-lite"/>
    </source>
</evidence>
<accession>A0A843V3M8</accession>
<evidence type="ECO:0000313" key="3">
    <source>
        <dbReference type="Proteomes" id="UP000652761"/>
    </source>
</evidence>
<dbReference type="Proteomes" id="UP000652761">
    <property type="component" value="Unassembled WGS sequence"/>
</dbReference>
<comment type="caution">
    <text evidence="2">The sequence shown here is derived from an EMBL/GenBank/DDBJ whole genome shotgun (WGS) entry which is preliminary data.</text>
</comment>
<organism evidence="2 3">
    <name type="scientific">Colocasia esculenta</name>
    <name type="common">Wild taro</name>
    <name type="synonym">Arum esculentum</name>
    <dbReference type="NCBI Taxonomy" id="4460"/>
    <lineage>
        <taxon>Eukaryota</taxon>
        <taxon>Viridiplantae</taxon>
        <taxon>Streptophyta</taxon>
        <taxon>Embryophyta</taxon>
        <taxon>Tracheophyta</taxon>
        <taxon>Spermatophyta</taxon>
        <taxon>Magnoliopsida</taxon>
        <taxon>Liliopsida</taxon>
        <taxon>Araceae</taxon>
        <taxon>Aroideae</taxon>
        <taxon>Colocasieae</taxon>
        <taxon>Colocasia</taxon>
    </lineage>
</organism>
<sequence>MTLKCGSETTTSTVRKVHTVGNSVRLLVVTTTWLVNTDGRNSAWTRNTSYGNSTTSHGQMRNYN</sequence>
<reference evidence="2" key="1">
    <citation type="submission" date="2017-07" db="EMBL/GenBank/DDBJ databases">
        <title>Taro Niue Genome Assembly and Annotation.</title>
        <authorList>
            <person name="Atibalentja N."/>
            <person name="Keating K."/>
            <person name="Fields C.J."/>
        </authorList>
    </citation>
    <scope>NUCLEOTIDE SEQUENCE</scope>
    <source>
        <strain evidence="2">Niue_2</strain>
        <tissue evidence="2">Leaf</tissue>
    </source>
</reference>
<dbReference type="AlphaFoldDB" id="A0A843V3M8"/>
<proteinExistence type="predicted"/>
<name>A0A843V3M8_COLES</name>
<protein>
    <submittedName>
        <fullName evidence="2">Uncharacterized protein</fullName>
    </submittedName>
</protein>
<feature type="region of interest" description="Disordered" evidence="1">
    <location>
        <begin position="44"/>
        <end position="64"/>
    </location>
</feature>
<keyword evidence="3" id="KW-1185">Reference proteome</keyword>
<gene>
    <name evidence="2" type="ORF">Taro_023223</name>
</gene>
<evidence type="ECO:0000313" key="2">
    <source>
        <dbReference type="EMBL" id="MQL90628.1"/>
    </source>
</evidence>
<dbReference type="EMBL" id="NMUH01001259">
    <property type="protein sequence ID" value="MQL90628.1"/>
    <property type="molecule type" value="Genomic_DNA"/>
</dbReference>